<accession>A0A9X2SXB8</accession>
<reference evidence="1" key="1">
    <citation type="journal article" date="2022" name="Arch. Microbiol.">
        <title>Bacteroides muris sp. nov. isolated from the cecum of wild-derived house mice.</title>
        <authorList>
            <person name="Fokt H."/>
            <person name="Unni R."/>
            <person name="Repnik U."/>
            <person name="Schmitz R.A."/>
            <person name="Bramkamp M."/>
            <person name="Baines J.F."/>
            <person name="Unterweger D."/>
        </authorList>
    </citation>
    <scope>NUCLEOTIDE SEQUENCE</scope>
    <source>
        <strain evidence="1">KH569_7</strain>
    </source>
</reference>
<protein>
    <submittedName>
        <fullName evidence="1">Transcriptional regulator</fullName>
    </submittedName>
</protein>
<proteinExistence type="predicted"/>
<sequence>GVFLKVKGARDRRVVIEIQGVIAVAMATIHPDLIEVIK</sequence>
<reference evidence="1" key="2">
    <citation type="submission" date="2022-04" db="EMBL/GenBank/DDBJ databases">
        <authorList>
            <person name="Fokt H."/>
            <person name="Baines J."/>
        </authorList>
    </citation>
    <scope>NUCLEOTIDE SEQUENCE</scope>
    <source>
        <strain evidence="1">KH569_7</strain>
    </source>
</reference>
<dbReference type="EMBL" id="JAMZEE010000131">
    <property type="protein sequence ID" value="MCR6510076.1"/>
    <property type="molecule type" value="Genomic_DNA"/>
</dbReference>
<feature type="non-terminal residue" evidence="1">
    <location>
        <position position="1"/>
    </location>
</feature>
<organism evidence="1 2">
    <name type="scientific">Bacteroides muris</name>
    <name type="common">ex Fokt et al. 2023</name>
    <dbReference type="NCBI Taxonomy" id="2937417"/>
    <lineage>
        <taxon>Bacteria</taxon>
        <taxon>Pseudomonadati</taxon>
        <taxon>Bacteroidota</taxon>
        <taxon>Bacteroidia</taxon>
        <taxon>Bacteroidales</taxon>
        <taxon>Bacteroidaceae</taxon>
        <taxon>Bacteroides</taxon>
    </lineage>
</organism>
<comment type="caution">
    <text evidence="1">The sequence shown here is derived from an EMBL/GenBank/DDBJ whole genome shotgun (WGS) entry which is preliminary data.</text>
</comment>
<dbReference type="Proteomes" id="UP001143810">
    <property type="component" value="Unassembled WGS sequence"/>
</dbReference>
<name>A0A9X2SXB8_9BACE</name>
<gene>
    <name evidence="1" type="ORF">M1B78_18495</name>
</gene>
<evidence type="ECO:0000313" key="2">
    <source>
        <dbReference type="Proteomes" id="UP001143810"/>
    </source>
</evidence>
<evidence type="ECO:0000313" key="1">
    <source>
        <dbReference type="EMBL" id="MCR6510076.1"/>
    </source>
</evidence>
<dbReference type="AlphaFoldDB" id="A0A9X2SXB8"/>